<dbReference type="PANTHER" id="PTHR35789">
    <property type="entry name" value="SPORE GERMINATION PROTEIN B3"/>
    <property type="match status" value="1"/>
</dbReference>
<sequence length="411" mass="45723">MKRIIATVVSILLCGIILAGCWSRKELTDLAFIIAVGLDKTKDGKYMMIYQVVNPGNVAGATQRGGGSGGVPVSIYKATGNNLVEASRKTSQKVSRIPYYAHTNLVVIGEEVAREGLDGLFDAMERNSQFRATSMVVIARHHSAEDVLKILTPIDKISANQIIKTLQFSEKMWGETINIHVGDIIRDLSSQGKAPVISGVGIEGNVRKGKRQLSIQASEPDARLYVDGLAMFKDGKLVGWINGEASRGVLWVLDKIKQTNITTGWKGKKEAISYKVDRSQTSVAAHIKNGKPSVSVHIQTEGDIGEVLVPLDLNDPKQLLMLKTAIEQAIKREVLDAVERAKEKRTDIFGFGQTVYRSYPHEWRKIAKNWNESYFPYLEVNVKVESFIRRTGLRNKPYIFQQQGGKLEWKK</sequence>
<evidence type="ECO:0000256" key="5">
    <source>
        <dbReference type="ARBA" id="ARBA00023136"/>
    </source>
</evidence>
<dbReference type="OrthoDB" id="9816067at2"/>
<feature type="domain" description="Spore germination protein N-terminal" evidence="9">
    <location>
        <begin position="24"/>
        <end position="199"/>
    </location>
</feature>
<evidence type="ECO:0000256" key="3">
    <source>
        <dbReference type="ARBA" id="ARBA00022544"/>
    </source>
</evidence>
<dbReference type="Pfam" id="PF05504">
    <property type="entry name" value="Spore_GerAC"/>
    <property type="match status" value="1"/>
</dbReference>
<protein>
    <submittedName>
        <fullName evidence="10">Spore germination protein GerAC</fullName>
    </submittedName>
</protein>
<dbReference type="PROSITE" id="PS51257">
    <property type="entry name" value="PROKAR_LIPOPROTEIN"/>
    <property type="match status" value="1"/>
</dbReference>
<dbReference type="AlphaFoldDB" id="A0A023DHG4"/>
<keyword evidence="7" id="KW-0449">Lipoprotein</keyword>
<accession>A0A023DHG4</accession>
<dbReference type="EMBL" id="BAWO01000044">
    <property type="protein sequence ID" value="GAJ40416.1"/>
    <property type="molecule type" value="Genomic_DNA"/>
</dbReference>
<gene>
    <name evidence="10" type="primary">gerAC</name>
    <name evidence="10" type="ORF">GCA01S_044_00020</name>
</gene>
<dbReference type="Pfam" id="PF25198">
    <property type="entry name" value="Spore_GerAC_N"/>
    <property type="match status" value="1"/>
</dbReference>
<comment type="caution">
    <text evidence="10">The sequence shown here is derived from an EMBL/GenBank/DDBJ whole genome shotgun (WGS) entry which is preliminary data.</text>
</comment>
<evidence type="ECO:0000259" key="9">
    <source>
        <dbReference type="Pfam" id="PF25198"/>
    </source>
</evidence>
<dbReference type="Gene3D" id="3.30.300.210">
    <property type="entry name" value="Nutrient germinant receptor protein C, domain 3"/>
    <property type="match status" value="1"/>
</dbReference>
<dbReference type="Gene3D" id="6.20.190.10">
    <property type="entry name" value="Nutrient germinant receptor protein C, domain 1"/>
    <property type="match status" value="1"/>
</dbReference>
<dbReference type="InterPro" id="IPR057336">
    <property type="entry name" value="GerAC_N"/>
</dbReference>
<feature type="domain" description="Spore germination GerAC-like C-terminal" evidence="8">
    <location>
        <begin position="227"/>
        <end position="392"/>
    </location>
</feature>
<proteinExistence type="inferred from homology"/>
<dbReference type="GO" id="GO:0016020">
    <property type="term" value="C:membrane"/>
    <property type="evidence" value="ECO:0007669"/>
    <property type="project" value="UniProtKB-SubCell"/>
</dbReference>
<evidence type="ECO:0000313" key="11">
    <source>
        <dbReference type="Proteomes" id="UP000023561"/>
    </source>
</evidence>
<evidence type="ECO:0000256" key="2">
    <source>
        <dbReference type="ARBA" id="ARBA00007886"/>
    </source>
</evidence>
<comment type="similarity">
    <text evidence="2">Belongs to the GerABKC lipoprotein family.</text>
</comment>
<keyword evidence="4" id="KW-0732">Signal</keyword>
<organism evidence="10 11">
    <name type="scientific">Parageobacillus caldoxylosilyticus NBRC 107762</name>
    <dbReference type="NCBI Taxonomy" id="1220594"/>
    <lineage>
        <taxon>Bacteria</taxon>
        <taxon>Bacillati</taxon>
        <taxon>Bacillota</taxon>
        <taxon>Bacilli</taxon>
        <taxon>Bacillales</taxon>
        <taxon>Anoxybacillaceae</taxon>
        <taxon>Saccharococcus</taxon>
    </lineage>
</organism>
<reference evidence="10 11" key="1">
    <citation type="submission" date="2014-04" db="EMBL/GenBank/DDBJ databases">
        <title>Whole genome shotgun sequence of Geobacillus caldoxylosilyticus NBRC 107762.</title>
        <authorList>
            <person name="Hosoyama A."/>
            <person name="Hosoyama Y."/>
            <person name="Katano-Makiyama Y."/>
            <person name="Tsuchikane K."/>
            <person name="Ohji S."/>
            <person name="Ichikawa N."/>
            <person name="Yamazoe A."/>
            <person name="Fujita N."/>
        </authorList>
    </citation>
    <scope>NUCLEOTIDE SEQUENCE [LARGE SCALE GENOMIC DNA]</scope>
    <source>
        <strain evidence="10 11">NBRC 107762</strain>
    </source>
</reference>
<keyword evidence="5" id="KW-0472">Membrane</keyword>
<dbReference type="PANTHER" id="PTHR35789:SF1">
    <property type="entry name" value="SPORE GERMINATION PROTEIN B3"/>
    <property type="match status" value="1"/>
</dbReference>
<dbReference type="InterPro" id="IPR038501">
    <property type="entry name" value="Spore_GerAC_C_sf"/>
</dbReference>
<keyword evidence="6" id="KW-0564">Palmitate</keyword>
<keyword evidence="11" id="KW-1185">Reference proteome</keyword>
<dbReference type="InterPro" id="IPR008844">
    <property type="entry name" value="Spore_GerAC-like"/>
</dbReference>
<dbReference type="GO" id="GO:0009847">
    <property type="term" value="P:spore germination"/>
    <property type="evidence" value="ECO:0007669"/>
    <property type="project" value="InterPro"/>
</dbReference>
<dbReference type="InterPro" id="IPR046953">
    <property type="entry name" value="Spore_GerAC-like_C"/>
</dbReference>
<evidence type="ECO:0000256" key="6">
    <source>
        <dbReference type="ARBA" id="ARBA00023139"/>
    </source>
</evidence>
<evidence type="ECO:0000256" key="4">
    <source>
        <dbReference type="ARBA" id="ARBA00022729"/>
    </source>
</evidence>
<comment type="subcellular location">
    <subcellularLocation>
        <location evidence="1">Membrane</location>
        <topology evidence="1">Lipid-anchor</topology>
    </subcellularLocation>
</comment>
<evidence type="ECO:0000256" key="7">
    <source>
        <dbReference type="ARBA" id="ARBA00023288"/>
    </source>
</evidence>
<evidence type="ECO:0000313" key="10">
    <source>
        <dbReference type="EMBL" id="GAJ40416.1"/>
    </source>
</evidence>
<dbReference type="NCBIfam" id="TIGR02887">
    <property type="entry name" value="spore_ger_x_C"/>
    <property type="match status" value="1"/>
</dbReference>
<name>A0A023DHG4_9BACL</name>
<dbReference type="RefSeq" id="WP_017436699.1">
    <property type="nucleotide sequence ID" value="NZ_BAWO01000044.1"/>
</dbReference>
<keyword evidence="3" id="KW-0309">Germination</keyword>
<dbReference type="Proteomes" id="UP000023561">
    <property type="component" value="Unassembled WGS sequence"/>
</dbReference>
<evidence type="ECO:0000256" key="1">
    <source>
        <dbReference type="ARBA" id="ARBA00004635"/>
    </source>
</evidence>
<evidence type="ECO:0000259" key="8">
    <source>
        <dbReference type="Pfam" id="PF05504"/>
    </source>
</evidence>